<gene>
    <name evidence="1" type="ORF">BC793_107237</name>
</gene>
<organism evidence="1 2">
    <name type="scientific">Actinoplanes xinjiangensis</name>
    <dbReference type="NCBI Taxonomy" id="512350"/>
    <lineage>
        <taxon>Bacteria</taxon>
        <taxon>Bacillati</taxon>
        <taxon>Actinomycetota</taxon>
        <taxon>Actinomycetes</taxon>
        <taxon>Micromonosporales</taxon>
        <taxon>Micromonosporaceae</taxon>
        <taxon>Actinoplanes</taxon>
    </lineage>
</organism>
<evidence type="ECO:0000313" key="1">
    <source>
        <dbReference type="EMBL" id="PWK47627.1"/>
    </source>
</evidence>
<comment type="caution">
    <text evidence="1">The sequence shown here is derived from an EMBL/GenBank/DDBJ whole genome shotgun (WGS) entry which is preliminary data.</text>
</comment>
<dbReference type="RefSeq" id="WP_109593722.1">
    <property type="nucleotide sequence ID" value="NZ_BONA01000043.1"/>
</dbReference>
<dbReference type="AlphaFoldDB" id="A0A316FZP0"/>
<dbReference type="EMBL" id="QGGR01000007">
    <property type="protein sequence ID" value="PWK47627.1"/>
    <property type="molecule type" value="Genomic_DNA"/>
</dbReference>
<protein>
    <submittedName>
        <fullName evidence="1">Uncharacterized protein</fullName>
    </submittedName>
</protein>
<dbReference type="OrthoDB" id="3298510at2"/>
<dbReference type="Proteomes" id="UP000245697">
    <property type="component" value="Unassembled WGS sequence"/>
</dbReference>
<evidence type="ECO:0000313" key="2">
    <source>
        <dbReference type="Proteomes" id="UP000245697"/>
    </source>
</evidence>
<reference evidence="1 2" key="1">
    <citation type="submission" date="2018-05" db="EMBL/GenBank/DDBJ databases">
        <title>Genomic Encyclopedia of Archaeal and Bacterial Type Strains, Phase II (KMG-II): from individual species to whole genera.</title>
        <authorList>
            <person name="Goeker M."/>
        </authorList>
    </citation>
    <scope>NUCLEOTIDE SEQUENCE [LARGE SCALE GENOMIC DNA]</scope>
    <source>
        <strain evidence="1 2">DSM 45184</strain>
    </source>
</reference>
<keyword evidence="2" id="KW-1185">Reference proteome</keyword>
<name>A0A316FZP0_9ACTN</name>
<sequence length="113" mass="12394">MIVEDTTAAAWVWPRCAVATTLTSAEIAVLTGLTDPVGPPPPDRAVCELAAGHEQMHAAFIIADAGGDRWWWIRWNRQGRQLGHLDTCDHTDRPSGDDCLLPATHPGRHSFQM</sequence>
<proteinExistence type="predicted"/>
<accession>A0A316FZP0</accession>